<feature type="domain" description="Transcriptional coactivator p15 (PC4) C-terminal" evidence="1">
    <location>
        <begin position="88"/>
        <end position="137"/>
    </location>
</feature>
<dbReference type="InterPro" id="IPR009044">
    <property type="entry name" value="ssDNA-bd_transcriptional_reg"/>
</dbReference>
<dbReference type="SUPFAM" id="SSF54447">
    <property type="entry name" value="ssDNA-binding transcriptional regulator domain"/>
    <property type="match status" value="1"/>
</dbReference>
<proteinExistence type="predicted"/>
<reference evidence="2" key="1">
    <citation type="submission" date="2022-08" db="UniProtKB">
        <authorList>
            <consortium name="EnsemblMetazoa"/>
        </authorList>
    </citation>
    <scope>IDENTIFICATION</scope>
    <source>
        <strain evidence="2">05x7-T-G4-1.051#20</strain>
    </source>
</reference>
<dbReference type="Pfam" id="PF02229">
    <property type="entry name" value="PC4"/>
    <property type="match status" value="1"/>
</dbReference>
<sequence>MVYCRKIIQEMSIEIDNILSDFMIGGKKLSIIEQGSEVFIELEVEDAVHKCVSMDRGKWKYFCDHLEKIKLAVKNYLIRAREGTYALHLGKNLFVTVTHGVPCIDFRKWYLPKDGGFLKPSLNGVALKLDEFEALMETLIDINDDIPYLDSVIPCQYSHQNELNCQHCTQSAPMN</sequence>
<evidence type="ECO:0000313" key="3">
    <source>
        <dbReference type="Proteomes" id="UP000005408"/>
    </source>
</evidence>
<keyword evidence="3" id="KW-1185">Reference proteome</keyword>
<organism evidence="2 3">
    <name type="scientific">Magallana gigas</name>
    <name type="common">Pacific oyster</name>
    <name type="synonym">Crassostrea gigas</name>
    <dbReference type="NCBI Taxonomy" id="29159"/>
    <lineage>
        <taxon>Eukaryota</taxon>
        <taxon>Metazoa</taxon>
        <taxon>Spiralia</taxon>
        <taxon>Lophotrochozoa</taxon>
        <taxon>Mollusca</taxon>
        <taxon>Bivalvia</taxon>
        <taxon>Autobranchia</taxon>
        <taxon>Pteriomorphia</taxon>
        <taxon>Ostreida</taxon>
        <taxon>Ostreoidea</taxon>
        <taxon>Ostreidae</taxon>
        <taxon>Magallana</taxon>
    </lineage>
</organism>
<accession>A0A8W8NNM7</accession>
<dbReference type="GO" id="GO:0006355">
    <property type="term" value="P:regulation of DNA-templated transcription"/>
    <property type="evidence" value="ECO:0007669"/>
    <property type="project" value="InterPro"/>
</dbReference>
<dbReference type="GO" id="GO:0003677">
    <property type="term" value="F:DNA binding"/>
    <property type="evidence" value="ECO:0007669"/>
    <property type="project" value="InterPro"/>
</dbReference>
<dbReference type="AlphaFoldDB" id="A0A8W8NNM7"/>
<dbReference type="EnsemblMetazoa" id="G8312.1">
    <property type="protein sequence ID" value="G8312.1:cds"/>
    <property type="gene ID" value="G8312"/>
</dbReference>
<evidence type="ECO:0000313" key="2">
    <source>
        <dbReference type="EnsemblMetazoa" id="G8312.1:cds"/>
    </source>
</evidence>
<name>A0A8W8NNM7_MAGGI</name>
<dbReference type="InterPro" id="IPR003173">
    <property type="entry name" value="PC4_C"/>
</dbReference>
<dbReference type="Proteomes" id="UP000005408">
    <property type="component" value="Unassembled WGS sequence"/>
</dbReference>
<protein>
    <recommendedName>
        <fullName evidence="1">Transcriptional coactivator p15 (PC4) C-terminal domain-containing protein</fullName>
    </recommendedName>
</protein>
<dbReference type="Gene3D" id="2.30.31.10">
    <property type="entry name" value="Transcriptional Coactivator Pc4, Chain A"/>
    <property type="match status" value="1"/>
</dbReference>
<evidence type="ECO:0000259" key="1">
    <source>
        <dbReference type="Pfam" id="PF02229"/>
    </source>
</evidence>